<accession>A0AAN6ZPI0</accession>
<dbReference type="EMBL" id="MU853564">
    <property type="protein sequence ID" value="KAK4146092.1"/>
    <property type="molecule type" value="Genomic_DNA"/>
</dbReference>
<dbReference type="GO" id="GO:0005773">
    <property type="term" value="C:vacuole"/>
    <property type="evidence" value="ECO:0007669"/>
    <property type="project" value="GOC"/>
</dbReference>
<feature type="compositionally biased region" description="Polar residues" evidence="2">
    <location>
        <begin position="182"/>
        <end position="191"/>
    </location>
</feature>
<dbReference type="AlphaFoldDB" id="A0AAN6ZPI0"/>
<organism evidence="3 4">
    <name type="scientific">Dichotomopilus funicola</name>
    <dbReference type="NCBI Taxonomy" id="1934379"/>
    <lineage>
        <taxon>Eukaryota</taxon>
        <taxon>Fungi</taxon>
        <taxon>Dikarya</taxon>
        <taxon>Ascomycota</taxon>
        <taxon>Pezizomycotina</taxon>
        <taxon>Sordariomycetes</taxon>
        <taxon>Sordariomycetidae</taxon>
        <taxon>Sordariales</taxon>
        <taxon>Chaetomiaceae</taxon>
        <taxon>Dichotomopilus</taxon>
    </lineage>
</organism>
<dbReference type="GO" id="GO:0045721">
    <property type="term" value="P:negative regulation of gluconeogenesis"/>
    <property type="evidence" value="ECO:0007669"/>
    <property type="project" value="TreeGrafter"/>
</dbReference>
<reference evidence="3" key="1">
    <citation type="journal article" date="2023" name="Mol. Phylogenet. Evol.">
        <title>Genome-scale phylogeny and comparative genomics of the fungal order Sordariales.</title>
        <authorList>
            <person name="Hensen N."/>
            <person name="Bonometti L."/>
            <person name="Westerberg I."/>
            <person name="Brannstrom I.O."/>
            <person name="Guillou S."/>
            <person name="Cros-Aarteil S."/>
            <person name="Calhoun S."/>
            <person name="Haridas S."/>
            <person name="Kuo A."/>
            <person name="Mondo S."/>
            <person name="Pangilinan J."/>
            <person name="Riley R."/>
            <person name="LaButti K."/>
            <person name="Andreopoulos B."/>
            <person name="Lipzen A."/>
            <person name="Chen C."/>
            <person name="Yan M."/>
            <person name="Daum C."/>
            <person name="Ng V."/>
            <person name="Clum A."/>
            <person name="Steindorff A."/>
            <person name="Ohm R.A."/>
            <person name="Martin F."/>
            <person name="Silar P."/>
            <person name="Natvig D.O."/>
            <person name="Lalanne C."/>
            <person name="Gautier V."/>
            <person name="Ament-Velasquez S.L."/>
            <person name="Kruys A."/>
            <person name="Hutchinson M.I."/>
            <person name="Powell A.J."/>
            <person name="Barry K."/>
            <person name="Miller A.N."/>
            <person name="Grigoriev I.V."/>
            <person name="Debuchy R."/>
            <person name="Gladieux P."/>
            <person name="Hiltunen Thoren M."/>
            <person name="Johannesson H."/>
        </authorList>
    </citation>
    <scope>NUCLEOTIDE SEQUENCE</scope>
    <source>
        <strain evidence="3">CBS 141.50</strain>
    </source>
</reference>
<dbReference type="Proteomes" id="UP001302676">
    <property type="component" value="Unassembled WGS sequence"/>
</dbReference>
<reference evidence="3" key="2">
    <citation type="submission" date="2023-05" db="EMBL/GenBank/DDBJ databases">
        <authorList>
            <consortium name="Lawrence Berkeley National Laboratory"/>
            <person name="Steindorff A."/>
            <person name="Hensen N."/>
            <person name="Bonometti L."/>
            <person name="Westerberg I."/>
            <person name="Brannstrom I.O."/>
            <person name="Guillou S."/>
            <person name="Cros-Aarteil S."/>
            <person name="Calhoun S."/>
            <person name="Haridas S."/>
            <person name="Kuo A."/>
            <person name="Mondo S."/>
            <person name="Pangilinan J."/>
            <person name="Riley R."/>
            <person name="Labutti K."/>
            <person name="Andreopoulos B."/>
            <person name="Lipzen A."/>
            <person name="Chen C."/>
            <person name="Yanf M."/>
            <person name="Daum C."/>
            <person name="Ng V."/>
            <person name="Clum A."/>
            <person name="Ohm R."/>
            <person name="Martin F."/>
            <person name="Silar P."/>
            <person name="Natvig D."/>
            <person name="Lalanne C."/>
            <person name="Gautier V."/>
            <person name="Ament-Velasquez S.L."/>
            <person name="Kruys A."/>
            <person name="Hutchinson M.I."/>
            <person name="Powell A.J."/>
            <person name="Barry K."/>
            <person name="Miller A.N."/>
            <person name="Grigoriev I.V."/>
            <person name="Debuchy R."/>
            <person name="Gladieux P."/>
            <person name="Thoren M.H."/>
            <person name="Johannesson H."/>
        </authorList>
    </citation>
    <scope>NUCLEOTIDE SEQUENCE</scope>
    <source>
        <strain evidence="3">CBS 141.50</strain>
    </source>
</reference>
<dbReference type="GO" id="GO:0007039">
    <property type="term" value="P:protein catabolic process in the vacuole"/>
    <property type="evidence" value="ECO:0007669"/>
    <property type="project" value="TreeGrafter"/>
</dbReference>
<dbReference type="Pfam" id="PF09783">
    <property type="entry name" value="Vac_ImportDeg"/>
    <property type="match status" value="1"/>
</dbReference>
<proteinExistence type="inferred from homology"/>
<dbReference type="GeneID" id="87813114"/>
<dbReference type="RefSeq" id="XP_062639463.1">
    <property type="nucleotide sequence ID" value="XM_062776501.1"/>
</dbReference>
<dbReference type="PANTHER" id="PTHR14534:SF3">
    <property type="entry name" value="GID COMPLEX SUBUNIT 4 HOMOLOG"/>
    <property type="match status" value="1"/>
</dbReference>
<dbReference type="GO" id="GO:0043161">
    <property type="term" value="P:proteasome-mediated ubiquitin-dependent protein catabolic process"/>
    <property type="evidence" value="ECO:0007669"/>
    <property type="project" value="TreeGrafter"/>
</dbReference>
<evidence type="ECO:0000256" key="2">
    <source>
        <dbReference type="SAM" id="MobiDB-lite"/>
    </source>
</evidence>
<feature type="compositionally biased region" description="Polar residues" evidence="2">
    <location>
        <begin position="123"/>
        <end position="133"/>
    </location>
</feature>
<comment type="caution">
    <text evidence="3">The sequence shown here is derived from an EMBL/GenBank/DDBJ whole genome shotgun (WGS) entry which is preliminary data.</text>
</comment>
<feature type="region of interest" description="Disordered" evidence="2">
    <location>
        <begin position="172"/>
        <end position="205"/>
    </location>
</feature>
<evidence type="ECO:0000313" key="4">
    <source>
        <dbReference type="Proteomes" id="UP001302676"/>
    </source>
</evidence>
<gene>
    <name evidence="3" type="ORF">C8A04DRAFT_10206</name>
</gene>
<protein>
    <submittedName>
        <fullName evidence="3">Vacuolar import and degradation protein-domain-containing protein</fullName>
    </submittedName>
</protein>
<feature type="region of interest" description="Disordered" evidence="2">
    <location>
        <begin position="1"/>
        <end position="156"/>
    </location>
</feature>
<keyword evidence="4" id="KW-1185">Reference proteome</keyword>
<evidence type="ECO:0000313" key="3">
    <source>
        <dbReference type="EMBL" id="KAK4146092.1"/>
    </source>
</evidence>
<comment type="similarity">
    <text evidence="1">Belongs to the GID4/VID24 family.</text>
</comment>
<dbReference type="GO" id="GO:0006623">
    <property type="term" value="P:protein targeting to vacuole"/>
    <property type="evidence" value="ECO:0007669"/>
    <property type="project" value="TreeGrafter"/>
</dbReference>
<evidence type="ECO:0000256" key="1">
    <source>
        <dbReference type="ARBA" id="ARBA00061469"/>
    </source>
</evidence>
<feature type="compositionally biased region" description="Polar residues" evidence="2">
    <location>
        <begin position="33"/>
        <end position="51"/>
    </location>
</feature>
<feature type="compositionally biased region" description="Pro residues" evidence="2">
    <location>
        <begin position="1"/>
        <end position="14"/>
    </location>
</feature>
<dbReference type="PANTHER" id="PTHR14534">
    <property type="entry name" value="VACUOLAR IMPORT AND DEGRADATION PROTEIN 24"/>
    <property type="match status" value="1"/>
</dbReference>
<dbReference type="InterPro" id="IPR018618">
    <property type="entry name" value="GID4/10-like"/>
</dbReference>
<dbReference type="GO" id="GO:0034657">
    <property type="term" value="C:GID complex"/>
    <property type="evidence" value="ECO:0007669"/>
    <property type="project" value="TreeGrafter"/>
</dbReference>
<sequence>MPTPSSNRPDPPSPRFSFTSCPDIETDIDEQLPQEQQTPAAPSPQTFSQQDAHPAAVSSPDSQSSSAWQRHYPSALTDPADQNARPGTATSGESRPSIMSPGSQQDLGESIDPHMRGSDESEVISTSGDNNTVGERYKPAETDEEMSPSITGGTPRERAIADARRASSFAYLGSPKSKGVEGSSQNPNAASKTEAGTVGNPLVGRGPRWVEDSGLSGLGLEYSHMRIMTPAPSLYLHPGTRYVGTQTSERQRYDVEVEIKHVDMRESFMCGYLKIQGLSDDHPTLTTYFEGEMIGPKYGFITQHEGWGATEKIDLSHWSKFTAFNPPTSSSSGSGQSSRKIRLPSTMYDLDQRENIFMRWKEHFLVPDHRVRTISGASFEGFYYICFNQAIGEISGVYFHSKSEKFQRLELKYVPNRGCFGDVEFR</sequence>
<name>A0AAN6ZPI0_9PEZI</name>